<proteinExistence type="predicted"/>
<protein>
    <submittedName>
        <fullName evidence="1">Uncharacterized protein</fullName>
    </submittedName>
</protein>
<comment type="caution">
    <text evidence="1">The sequence shown here is derived from an EMBL/GenBank/DDBJ whole genome shotgun (WGS) entry which is preliminary data.</text>
</comment>
<dbReference type="EMBL" id="LSRL02000556">
    <property type="protein sequence ID" value="TDG40474.1"/>
    <property type="molecule type" value="Genomic_DNA"/>
</dbReference>
<dbReference type="Proteomes" id="UP000295192">
    <property type="component" value="Unassembled WGS sequence"/>
</dbReference>
<reference evidence="1 2" key="1">
    <citation type="journal article" date="2019" name="J. Hered.">
        <title>An Improved Genome Assembly for Drosophila navojoa, the Basal Species in the mojavensis Cluster.</title>
        <authorList>
            <person name="Vanderlinde T."/>
            <person name="Dupim E.G."/>
            <person name="Nazario-Yepiz N.O."/>
            <person name="Carvalho A.B."/>
        </authorList>
    </citation>
    <scope>NUCLEOTIDE SEQUENCE [LARGE SCALE GENOMIC DNA]</scope>
    <source>
        <strain evidence="1">Navoj_Jal97</strain>
        <tissue evidence="1">Whole organism</tissue>
    </source>
</reference>
<evidence type="ECO:0000313" key="2">
    <source>
        <dbReference type="Proteomes" id="UP000295192"/>
    </source>
</evidence>
<organism evidence="1 2">
    <name type="scientific">Drosophila navojoa</name>
    <name type="common">Fruit fly</name>
    <dbReference type="NCBI Taxonomy" id="7232"/>
    <lineage>
        <taxon>Eukaryota</taxon>
        <taxon>Metazoa</taxon>
        <taxon>Ecdysozoa</taxon>
        <taxon>Arthropoda</taxon>
        <taxon>Hexapoda</taxon>
        <taxon>Insecta</taxon>
        <taxon>Pterygota</taxon>
        <taxon>Neoptera</taxon>
        <taxon>Endopterygota</taxon>
        <taxon>Diptera</taxon>
        <taxon>Brachycera</taxon>
        <taxon>Muscomorpha</taxon>
        <taxon>Ephydroidea</taxon>
        <taxon>Drosophilidae</taxon>
        <taxon>Drosophila</taxon>
    </lineage>
</organism>
<keyword evidence="2" id="KW-1185">Reference proteome</keyword>
<sequence length="139" mass="14958">MAMPMLLHCVPLSQHTTKLRLWIPADGVPVALALALAASRTQIISSLSSVIGCPHVHCLSPVARSPARPLARCPQPVRWLVKHHVAAKGTGYSVCGPIWRHPMQRPFVRPALPAGRGCCLLPLPQPPPLPVGLQKFVST</sequence>
<name>A0A484AVN0_DRONA</name>
<accession>A0A484AVN0</accession>
<evidence type="ECO:0000313" key="1">
    <source>
        <dbReference type="EMBL" id="TDG40474.1"/>
    </source>
</evidence>
<gene>
    <name evidence="1" type="ORF">AWZ03_013102</name>
</gene>
<dbReference type="AlphaFoldDB" id="A0A484AVN0"/>